<dbReference type="GO" id="GO:0005634">
    <property type="term" value="C:nucleus"/>
    <property type="evidence" value="ECO:0007669"/>
    <property type="project" value="UniProtKB-SubCell"/>
</dbReference>
<feature type="short sequence motif" description="Bipartite nuclear localization signal" evidence="4">
    <location>
        <begin position="180"/>
        <end position="190"/>
    </location>
</feature>
<gene>
    <name evidence="9" type="ORF">ACH5RR_041834</name>
</gene>
<dbReference type="Proteomes" id="UP001630127">
    <property type="component" value="Unassembled WGS sequence"/>
</dbReference>
<feature type="compositionally biased region" description="Basic and acidic residues" evidence="6">
    <location>
        <begin position="294"/>
        <end position="317"/>
    </location>
</feature>
<evidence type="ECO:0000256" key="4">
    <source>
        <dbReference type="PROSITE-ProRule" id="PRU01002"/>
    </source>
</evidence>
<feature type="region of interest" description="Disordered" evidence="6">
    <location>
        <begin position="476"/>
        <end position="497"/>
    </location>
</feature>
<keyword evidence="3 4" id="KW-0539">Nucleus</keyword>
<name>A0ABD2XXW0_9GENT</name>
<feature type="compositionally biased region" description="Low complexity" evidence="6">
    <location>
        <begin position="482"/>
        <end position="493"/>
    </location>
</feature>
<comment type="subcellular location">
    <subcellularLocation>
        <location evidence="1 4 5">Nucleus</location>
    </subcellularLocation>
</comment>
<dbReference type="PANTHER" id="PTHR31602:SF3">
    <property type="entry name" value="GROWTH-REGULATING FACTOR 8"/>
    <property type="match status" value="1"/>
</dbReference>
<evidence type="ECO:0000256" key="3">
    <source>
        <dbReference type="ARBA" id="ARBA00023242"/>
    </source>
</evidence>
<feature type="domain" description="WRC" evidence="8">
    <location>
        <begin position="175"/>
        <end position="219"/>
    </location>
</feature>
<dbReference type="PROSITE" id="PS51666">
    <property type="entry name" value="QLQ"/>
    <property type="match status" value="1"/>
</dbReference>
<protein>
    <recommendedName>
        <fullName evidence="5">Growth-regulating factor</fullName>
    </recommendedName>
</protein>
<evidence type="ECO:0000259" key="7">
    <source>
        <dbReference type="PROSITE" id="PS51666"/>
    </source>
</evidence>
<evidence type="ECO:0000256" key="2">
    <source>
        <dbReference type="ARBA" id="ARBA00008122"/>
    </source>
</evidence>
<evidence type="ECO:0000256" key="6">
    <source>
        <dbReference type="SAM" id="MobiDB-lite"/>
    </source>
</evidence>
<evidence type="ECO:0000256" key="1">
    <source>
        <dbReference type="ARBA" id="ARBA00004123"/>
    </source>
</evidence>
<dbReference type="InterPro" id="IPR014978">
    <property type="entry name" value="Gln-Leu-Gln_QLQ"/>
</dbReference>
<comment type="caution">
    <text evidence="9">The sequence shown here is derived from an EMBL/GenBank/DDBJ whole genome shotgun (WGS) entry which is preliminary data.</text>
</comment>
<feature type="domain" description="QLQ" evidence="7">
    <location>
        <begin position="114"/>
        <end position="149"/>
    </location>
</feature>
<dbReference type="Pfam" id="PF08879">
    <property type="entry name" value="WRC"/>
    <property type="match status" value="1"/>
</dbReference>
<proteinExistence type="inferred from homology"/>
<feature type="short sequence motif" description="Bipartite nuclear localization signal" evidence="4">
    <location>
        <begin position="208"/>
        <end position="215"/>
    </location>
</feature>
<dbReference type="AlphaFoldDB" id="A0ABD2XXW0"/>
<dbReference type="GO" id="GO:0099402">
    <property type="term" value="P:plant organ development"/>
    <property type="evidence" value="ECO:0007669"/>
    <property type="project" value="UniProtKB-ARBA"/>
</dbReference>
<dbReference type="GO" id="GO:0006351">
    <property type="term" value="P:DNA-templated transcription"/>
    <property type="evidence" value="ECO:0007669"/>
    <property type="project" value="UniProtKB-UniRule"/>
</dbReference>
<dbReference type="Pfam" id="PF08880">
    <property type="entry name" value="QLQ"/>
    <property type="match status" value="1"/>
</dbReference>
<keyword evidence="5" id="KW-0010">Activator</keyword>
<evidence type="ECO:0000259" key="8">
    <source>
        <dbReference type="PROSITE" id="PS51667"/>
    </source>
</evidence>
<organism evidence="9 10">
    <name type="scientific">Cinchona calisaya</name>
    <dbReference type="NCBI Taxonomy" id="153742"/>
    <lineage>
        <taxon>Eukaryota</taxon>
        <taxon>Viridiplantae</taxon>
        <taxon>Streptophyta</taxon>
        <taxon>Embryophyta</taxon>
        <taxon>Tracheophyta</taxon>
        <taxon>Spermatophyta</taxon>
        <taxon>Magnoliopsida</taxon>
        <taxon>eudicotyledons</taxon>
        <taxon>Gunneridae</taxon>
        <taxon>Pentapetalae</taxon>
        <taxon>asterids</taxon>
        <taxon>lamiids</taxon>
        <taxon>Gentianales</taxon>
        <taxon>Rubiaceae</taxon>
        <taxon>Cinchonoideae</taxon>
        <taxon>Cinchoneae</taxon>
        <taxon>Cinchona</taxon>
    </lineage>
</organism>
<sequence length="506" mass="55636">MSMAGDLKRTSRELLSLEYDVGFGLKMQESESSYPSSSCKRNMLFRLQPSPSHQYHPSTNVTACNGSNGSIPMNYQLACGGSDIYGAAVSLAGASAASGGVGMPASAAVCGKSVFTAAQWQEFERQTEICKYMMTSVPVPSQLLSFYYNNPSPALGLGSQSTTSALDLRYSGGKNSEPWRCRRTDGKKWRCSRDVAPDQKYCERHAHKSRPRSRKHVEIQPHNATNYCPKQPNILLANTSSQLRQKPIAHYPTIGSTVSYDHYRGVDWFTKGDSGTTFGNQHWQLPMQSSSTAEENRNSLKPNKEESSFQHNYQDKQDPMISIPYMDRCSAERSKNHQLISPYCNSFLDPKAAFLQGNLDHHTTQTTRHFIDAWSTSEREGLDKIGNKGSMTSGMKLPLSSLTLSIPGGNDIDENNEHANMGFRMMMSSERDSSEEVIKSQWTNPISWMSSTPGGPLGEALCLGVDGSAKLASNLPSPHGYSNSTTTSSCSRSSCEDGTHDLNFIG</sequence>
<comment type="domain">
    <text evidence="5">The QLQ domain and WRC domain may be involved in protein-protein interaction and DNA-binding, respectively.</text>
</comment>
<comment type="similarity">
    <text evidence="2 5">Belongs to the GRF family.</text>
</comment>
<feature type="region of interest" description="Disordered" evidence="6">
    <location>
        <begin position="281"/>
        <end position="317"/>
    </location>
</feature>
<evidence type="ECO:0000313" key="9">
    <source>
        <dbReference type="EMBL" id="KAL3499102.1"/>
    </source>
</evidence>
<reference evidence="9 10" key="1">
    <citation type="submission" date="2024-11" db="EMBL/GenBank/DDBJ databases">
        <title>A near-complete genome assembly of Cinchona calisaya.</title>
        <authorList>
            <person name="Lian D.C."/>
            <person name="Zhao X.W."/>
            <person name="Wei L."/>
        </authorList>
    </citation>
    <scope>NUCLEOTIDE SEQUENCE [LARGE SCALE GENOMIC DNA]</scope>
    <source>
        <tissue evidence="9">Nenye</tissue>
    </source>
</reference>
<accession>A0ABD2XXW0</accession>
<keyword evidence="10" id="KW-1185">Reference proteome</keyword>
<comment type="function">
    <text evidence="5">Transcription activator.</text>
</comment>
<dbReference type="PROSITE" id="PS51667">
    <property type="entry name" value="WRC"/>
    <property type="match status" value="1"/>
</dbReference>
<dbReference type="InterPro" id="IPR031137">
    <property type="entry name" value="GRF"/>
</dbReference>
<feature type="compositionally biased region" description="Polar residues" evidence="6">
    <location>
        <begin position="281"/>
        <end position="293"/>
    </location>
</feature>
<dbReference type="EMBL" id="JBJUIK010000017">
    <property type="protein sequence ID" value="KAL3499102.1"/>
    <property type="molecule type" value="Genomic_DNA"/>
</dbReference>
<evidence type="ECO:0000313" key="10">
    <source>
        <dbReference type="Proteomes" id="UP001630127"/>
    </source>
</evidence>
<keyword evidence="5" id="KW-0804">Transcription</keyword>
<dbReference type="GO" id="GO:0005524">
    <property type="term" value="F:ATP binding"/>
    <property type="evidence" value="ECO:0007669"/>
    <property type="project" value="UniProtKB-UniRule"/>
</dbReference>
<evidence type="ECO:0000256" key="5">
    <source>
        <dbReference type="RuleBase" id="RU367127"/>
    </source>
</evidence>
<dbReference type="PANTHER" id="PTHR31602">
    <property type="entry name" value="GROWTH-REGULATING FACTOR 5"/>
    <property type="match status" value="1"/>
</dbReference>
<dbReference type="InterPro" id="IPR014977">
    <property type="entry name" value="WRC_dom"/>
</dbReference>
<dbReference type="SMART" id="SM00951">
    <property type="entry name" value="QLQ"/>
    <property type="match status" value="1"/>
</dbReference>
<keyword evidence="5" id="KW-0805">Transcription regulation</keyword>